<name>A0A419F8E7_9BACT</name>
<sequence length="43" mass="5183">YKKRVMNKMKIKQERMDEVLAMAKGESPMAILRRIREMDKEEA</sequence>
<accession>A0A419F8E7</accession>
<evidence type="ECO:0000313" key="1">
    <source>
        <dbReference type="EMBL" id="RJP74675.1"/>
    </source>
</evidence>
<gene>
    <name evidence="1" type="ORF">C4532_01770</name>
</gene>
<reference evidence="1 2" key="1">
    <citation type="journal article" date="2017" name="ISME J.">
        <title>Energy and carbon metabolisms in a deep terrestrial subsurface fluid microbial community.</title>
        <authorList>
            <person name="Momper L."/>
            <person name="Jungbluth S.P."/>
            <person name="Lee M.D."/>
            <person name="Amend J.P."/>
        </authorList>
    </citation>
    <scope>NUCLEOTIDE SEQUENCE [LARGE SCALE GENOMIC DNA]</scope>
    <source>
        <strain evidence="1">SURF_17</strain>
    </source>
</reference>
<evidence type="ECO:0000313" key="2">
    <source>
        <dbReference type="Proteomes" id="UP000285961"/>
    </source>
</evidence>
<comment type="caution">
    <text evidence="1">The sequence shown here is derived from an EMBL/GenBank/DDBJ whole genome shotgun (WGS) entry which is preliminary data.</text>
</comment>
<dbReference type="AlphaFoldDB" id="A0A419F8E7"/>
<feature type="non-terminal residue" evidence="1">
    <location>
        <position position="1"/>
    </location>
</feature>
<organism evidence="1 2">
    <name type="scientific">Candidatus Abyssobacteria bacterium SURF_17</name>
    <dbReference type="NCBI Taxonomy" id="2093361"/>
    <lineage>
        <taxon>Bacteria</taxon>
        <taxon>Pseudomonadati</taxon>
        <taxon>Candidatus Hydrogenedentota</taxon>
        <taxon>Candidatus Abyssobacteria</taxon>
    </lineage>
</organism>
<dbReference type="Proteomes" id="UP000285961">
    <property type="component" value="Unassembled WGS sequence"/>
</dbReference>
<dbReference type="EMBL" id="QZKI01000012">
    <property type="protein sequence ID" value="RJP74675.1"/>
    <property type="molecule type" value="Genomic_DNA"/>
</dbReference>
<proteinExistence type="predicted"/>
<protein>
    <submittedName>
        <fullName evidence="1">Response regulator</fullName>
    </submittedName>
</protein>